<feature type="region of interest" description="Disordered" evidence="1">
    <location>
        <begin position="110"/>
        <end position="292"/>
    </location>
</feature>
<dbReference type="STRING" id="2018661.A0A2A2J576"/>
<reference evidence="3 4" key="1">
    <citation type="journal article" date="2017" name="Curr. Biol.">
        <title>Genome architecture and evolution of a unichromosomal asexual nematode.</title>
        <authorList>
            <person name="Fradin H."/>
            <person name="Zegar C."/>
            <person name="Gutwein M."/>
            <person name="Lucas J."/>
            <person name="Kovtun M."/>
            <person name="Corcoran D."/>
            <person name="Baugh L.R."/>
            <person name="Kiontke K."/>
            <person name="Gunsalus K."/>
            <person name="Fitch D.H."/>
            <person name="Piano F."/>
        </authorList>
    </citation>
    <scope>NUCLEOTIDE SEQUENCE [LARGE SCALE GENOMIC DNA]</scope>
    <source>
        <strain evidence="3">PF1309</strain>
    </source>
</reference>
<dbReference type="Gene3D" id="3.10.20.230">
    <property type="entry name" value="Doublecortin domain"/>
    <property type="match status" value="1"/>
</dbReference>
<feature type="compositionally biased region" description="Pro residues" evidence="1">
    <location>
        <begin position="233"/>
        <end position="250"/>
    </location>
</feature>
<keyword evidence="4" id="KW-1185">Reference proteome</keyword>
<feature type="region of interest" description="Disordered" evidence="1">
    <location>
        <begin position="1"/>
        <end position="23"/>
    </location>
</feature>
<dbReference type="SUPFAM" id="SSF89837">
    <property type="entry name" value="Doublecortin (DC)"/>
    <property type="match status" value="1"/>
</dbReference>
<dbReference type="PROSITE" id="PS50309">
    <property type="entry name" value="DC"/>
    <property type="match status" value="1"/>
</dbReference>
<dbReference type="InterPro" id="IPR036572">
    <property type="entry name" value="Doublecortin_dom_sf"/>
</dbReference>
<dbReference type="GO" id="GO:0035556">
    <property type="term" value="P:intracellular signal transduction"/>
    <property type="evidence" value="ECO:0007669"/>
    <property type="project" value="InterPro"/>
</dbReference>
<dbReference type="InterPro" id="IPR003533">
    <property type="entry name" value="Doublecortin_dom"/>
</dbReference>
<dbReference type="PANTHER" id="PTHR23004">
    <property type="entry name" value="DOUBLECORTIN DOMAIN CONTAINING 2"/>
    <property type="match status" value="1"/>
</dbReference>
<evidence type="ECO:0000259" key="2">
    <source>
        <dbReference type="PROSITE" id="PS50309"/>
    </source>
</evidence>
<dbReference type="Pfam" id="PF03607">
    <property type="entry name" value="DCX"/>
    <property type="match status" value="1"/>
</dbReference>
<evidence type="ECO:0000313" key="4">
    <source>
        <dbReference type="Proteomes" id="UP000218231"/>
    </source>
</evidence>
<protein>
    <recommendedName>
        <fullName evidence="2">Doublecortin domain-containing protein</fullName>
    </recommendedName>
</protein>
<dbReference type="PANTHER" id="PTHR23004:SF11">
    <property type="entry name" value="PROTEIN RPI-1"/>
    <property type="match status" value="1"/>
</dbReference>
<dbReference type="CDD" id="cd01617">
    <property type="entry name" value="DCX"/>
    <property type="match status" value="1"/>
</dbReference>
<dbReference type="Proteomes" id="UP000218231">
    <property type="component" value="Unassembled WGS sequence"/>
</dbReference>
<feature type="compositionally biased region" description="Low complexity" evidence="1">
    <location>
        <begin position="14"/>
        <end position="23"/>
    </location>
</feature>
<evidence type="ECO:0000313" key="3">
    <source>
        <dbReference type="EMBL" id="PAV56764.1"/>
    </source>
</evidence>
<gene>
    <name evidence="3" type="ORF">WR25_05024</name>
</gene>
<accession>A0A2A2J576</accession>
<feature type="compositionally biased region" description="Basic and acidic residues" evidence="1">
    <location>
        <begin position="139"/>
        <end position="152"/>
    </location>
</feature>
<dbReference type="SMART" id="SM00537">
    <property type="entry name" value="DCX"/>
    <property type="match status" value="1"/>
</dbReference>
<dbReference type="OrthoDB" id="1738954at2759"/>
<feature type="domain" description="Doublecortin" evidence="2">
    <location>
        <begin position="29"/>
        <end position="109"/>
    </location>
</feature>
<dbReference type="AlphaFoldDB" id="A0A2A2J576"/>
<proteinExistence type="predicted"/>
<name>A0A2A2J576_9BILA</name>
<organism evidence="3 4">
    <name type="scientific">Diploscapter pachys</name>
    <dbReference type="NCBI Taxonomy" id="2018661"/>
    <lineage>
        <taxon>Eukaryota</taxon>
        <taxon>Metazoa</taxon>
        <taxon>Ecdysozoa</taxon>
        <taxon>Nematoda</taxon>
        <taxon>Chromadorea</taxon>
        <taxon>Rhabditida</taxon>
        <taxon>Rhabditina</taxon>
        <taxon>Rhabditomorpha</taxon>
        <taxon>Rhabditoidea</taxon>
        <taxon>Rhabditidae</taxon>
        <taxon>Diploscapter</taxon>
    </lineage>
</organism>
<evidence type="ECO:0000256" key="1">
    <source>
        <dbReference type="SAM" id="MobiDB-lite"/>
    </source>
</evidence>
<dbReference type="GO" id="GO:0005815">
    <property type="term" value="C:microtubule organizing center"/>
    <property type="evidence" value="ECO:0007669"/>
    <property type="project" value="TreeGrafter"/>
</dbReference>
<dbReference type="GO" id="GO:0005874">
    <property type="term" value="C:microtubule"/>
    <property type="evidence" value="ECO:0007669"/>
    <property type="project" value="TreeGrafter"/>
</dbReference>
<sequence length="416" mass="46100">MPLASKKKHYDDLSSSGVSSISGSNQSIKKITIYRNGDVHYGGLKLVVNPRHIPDLDRLLAVITDRIDLPYGAKKLYSANGKQIKTFADLQDGKIYIASSNTFTPMTYGDSTRRAWRPSNKTVHDNGLPPVFPKQRMSRSLEPKPKKSEMARKPALPKRSISNKPAPKPKAAPPIQKKNVDIFIPHQNGGHPPGAKKKLAARDASPGNKPIAKKPAAAKPVKPKPVPATNRPKPAPAKAPVPKKAPPQPKPAAEKRLSQVQKAPPVRKGSRKFSESDHSSKHSRRSNPRPESILRTIELLHLVEMKQERTVLRLPENPDILVLKNRRNIPNIALSTLRNILQNVLQSILPEDLRIIPIIKVDLHQEATPTIVTTIIPEVPDIQTIPDRKPLIGRILGDLRNPTPITRIKVVIHRSN</sequence>
<comment type="caution">
    <text evidence="3">The sequence shown here is derived from an EMBL/GenBank/DDBJ whole genome shotgun (WGS) entry which is preliminary data.</text>
</comment>
<dbReference type="EMBL" id="LIAE01010679">
    <property type="protein sequence ID" value="PAV56764.1"/>
    <property type="molecule type" value="Genomic_DNA"/>
</dbReference>